<dbReference type="InterPro" id="IPR050268">
    <property type="entry name" value="NADH-dep_flavin_reductase"/>
</dbReference>
<dbReference type="SMART" id="SM00903">
    <property type="entry name" value="Flavin_Reduct"/>
    <property type="match status" value="1"/>
</dbReference>
<dbReference type="InterPro" id="IPR012349">
    <property type="entry name" value="Split_barrel_FMN-bd"/>
</dbReference>
<dbReference type="GO" id="GO:0010181">
    <property type="term" value="F:FMN binding"/>
    <property type="evidence" value="ECO:0007669"/>
    <property type="project" value="InterPro"/>
</dbReference>
<dbReference type="EMBL" id="CP157390">
    <property type="protein sequence ID" value="XBM48102.1"/>
    <property type="molecule type" value="Genomic_DNA"/>
</dbReference>
<dbReference type="EC" id="1.-.-.-" evidence="4"/>
<evidence type="ECO:0000313" key="4">
    <source>
        <dbReference type="EMBL" id="XBM48102.1"/>
    </source>
</evidence>
<sequence>MNSSASEPAADQATARPLDPTPDLAAFRQAFRRHAAGVAIVTAQDADGNPVGFTATSLASLAAVPPLATFNMALSASSWPAIAETDLVAIHMLGVRNKAVAEILSADNSSRFLGDHWYRGPHGLPVIREVTAWMVGRIVERFPVHNSAVVVVQIEEGGFGADDEPLLYHQRRYHRPSELD</sequence>
<name>A0AAU7GBU3_9MICO</name>
<dbReference type="RefSeq" id="WP_348788058.1">
    <property type="nucleotide sequence ID" value="NZ_CP157390.1"/>
</dbReference>
<evidence type="ECO:0000256" key="2">
    <source>
        <dbReference type="SAM" id="MobiDB-lite"/>
    </source>
</evidence>
<accession>A0AAU7GBU3</accession>
<dbReference type="InterPro" id="IPR002563">
    <property type="entry name" value="Flavin_Rdtase-like_dom"/>
</dbReference>
<proteinExistence type="predicted"/>
<evidence type="ECO:0000259" key="3">
    <source>
        <dbReference type="SMART" id="SM00903"/>
    </source>
</evidence>
<gene>
    <name evidence="4" type="ORF">AAME72_18855</name>
</gene>
<dbReference type="AlphaFoldDB" id="A0AAU7GBU3"/>
<dbReference type="Gene3D" id="2.30.110.10">
    <property type="entry name" value="Electron Transport, Fmn-binding Protein, Chain A"/>
    <property type="match status" value="1"/>
</dbReference>
<dbReference type="PANTHER" id="PTHR30466">
    <property type="entry name" value="FLAVIN REDUCTASE"/>
    <property type="match status" value="1"/>
</dbReference>
<keyword evidence="1 4" id="KW-0560">Oxidoreductase</keyword>
<dbReference type="PANTHER" id="PTHR30466:SF1">
    <property type="entry name" value="FMN REDUCTASE (NADH) RUTF"/>
    <property type="match status" value="1"/>
</dbReference>
<dbReference type="GO" id="GO:0006208">
    <property type="term" value="P:pyrimidine nucleobase catabolic process"/>
    <property type="evidence" value="ECO:0007669"/>
    <property type="project" value="TreeGrafter"/>
</dbReference>
<evidence type="ECO:0000256" key="1">
    <source>
        <dbReference type="ARBA" id="ARBA00023002"/>
    </source>
</evidence>
<organism evidence="4">
    <name type="scientific">Leifsonia sp. NPDC080035</name>
    <dbReference type="NCBI Taxonomy" id="3143936"/>
    <lineage>
        <taxon>Bacteria</taxon>
        <taxon>Bacillati</taxon>
        <taxon>Actinomycetota</taxon>
        <taxon>Actinomycetes</taxon>
        <taxon>Micrococcales</taxon>
        <taxon>Microbacteriaceae</taxon>
        <taxon>Leifsonia</taxon>
    </lineage>
</organism>
<reference evidence="4" key="1">
    <citation type="submission" date="2024-05" db="EMBL/GenBank/DDBJ databases">
        <title>The Natural Products Discovery Center: Release of the First 8490 Sequenced Strains for Exploring Actinobacteria Biosynthetic Diversity.</title>
        <authorList>
            <person name="Kalkreuter E."/>
            <person name="Kautsar S.A."/>
            <person name="Yang D."/>
            <person name="Bader C.D."/>
            <person name="Teijaro C.N."/>
            <person name="Fluegel L."/>
            <person name="Davis C.M."/>
            <person name="Simpson J.R."/>
            <person name="Lauterbach L."/>
            <person name="Steele A.D."/>
            <person name="Gui C."/>
            <person name="Meng S."/>
            <person name="Li G."/>
            <person name="Viehrig K."/>
            <person name="Ye F."/>
            <person name="Su P."/>
            <person name="Kiefer A.F."/>
            <person name="Nichols A."/>
            <person name="Cepeda A.J."/>
            <person name="Yan W."/>
            <person name="Fan B."/>
            <person name="Jiang Y."/>
            <person name="Adhikari A."/>
            <person name="Zheng C.-J."/>
            <person name="Schuster L."/>
            <person name="Cowan T.M."/>
            <person name="Smanski M.J."/>
            <person name="Chevrette M.G."/>
            <person name="de Carvalho L.P.S."/>
            <person name="Shen B."/>
        </authorList>
    </citation>
    <scope>NUCLEOTIDE SEQUENCE</scope>
    <source>
        <strain evidence="4">NPDC080035</strain>
    </source>
</reference>
<feature type="region of interest" description="Disordered" evidence="2">
    <location>
        <begin position="1"/>
        <end position="21"/>
    </location>
</feature>
<dbReference type="SUPFAM" id="SSF50475">
    <property type="entry name" value="FMN-binding split barrel"/>
    <property type="match status" value="1"/>
</dbReference>
<dbReference type="Pfam" id="PF01613">
    <property type="entry name" value="Flavin_Reduct"/>
    <property type="match status" value="1"/>
</dbReference>
<feature type="domain" description="Flavin reductase like" evidence="3">
    <location>
        <begin position="31"/>
        <end position="175"/>
    </location>
</feature>
<protein>
    <submittedName>
        <fullName evidence="4">Flavin reductase family protein</fullName>
        <ecNumber evidence="4">1.-.-.-</ecNumber>
    </submittedName>
</protein>
<dbReference type="GO" id="GO:0042602">
    <property type="term" value="F:riboflavin reductase (NADPH) activity"/>
    <property type="evidence" value="ECO:0007669"/>
    <property type="project" value="TreeGrafter"/>
</dbReference>